<dbReference type="PANTHER" id="PTHR43575:SF1">
    <property type="entry name" value="PROTEIN ABCI7, CHLOROPLASTIC"/>
    <property type="match status" value="1"/>
</dbReference>
<dbReference type="InterPro" id="IPR037284">
    <property type="entry name" value="SUF_FeS_clus_asmbl_SufBD_sf"/>
</dbReference>
<name>A0A1F5PIK4_9BACT</name>
<proteinExistence type="predicted"/>
<dbReference type="Proteomes" id="UP000178377">
    <property type="component" value="Unassembled WGS sequence"/>
</dbReference>
<reference evidence="2 3" key="1">
    <citation type="journal article" date="2016" name="Nat. Commun.">
        <title>Thousands of microbial genomes shed light on interconnected biogeochemical processes in an aquifer system.</title>
        <authorList>
            <person name="Anantharaman K."/>
            <person name="Brown C.T."/>
            <person name="Hug L.A."/>
            <person name="Sharon I."/>
            <person name="Castelle C.J."/>
            <person name="Probst A.J."/>
            <person name="Thomas B.C."/>
            <person name="Singh A."/>
            <person name="Wilkins M.J."/>
            <person name="Karaoz U."/>
            <person name="Brodie E.L."/>
            <person name="Williams K.H."/>
            <person name="Hubbard S.S."/>
            <person name="Banfield J.F."/>
        </authorList>
    </citation>
    <scope>NUCLEOTIDE SEQUENCE [LARGE SCALE GENOMIC DNA]</scope>
</reference>
<dbReference type="SUPFAM" id="SSF101960">
    <property type="entry name" value="Stabilizer of iron transporter SufD"/>
    <property type="match status" value="1"/>
</dbReference>
<evidence type="ECO:0000313" key="2">
    <source>
        <dbReference type="EMBL" id="OGE89634.1"/>
    </source>
</evidence>
<dbReference type="GO" id="GO:0016226">
    <property type="term" value="P:iron-sulfur cluster assembly"/>
    <property type="evidence" value="ECO:0007669"/>
    <property type="project" value="InterPro"/>
</dbReference>
<dbReference type="Pfam" id="PF01458">
    <property type="entry name" value="SUFBD_core"/>
    <property type="match status" value="1"/>
</dbReference>
<accession>A0A1F5PIK4</accession>
<dbReference type="InterPro" id="IPR000825">
    <property type="entry name" value="SUF_FeS_clus_asmbl_SufBD_core"/>
</dbReference>
<dbReference type="EMBL" id="MFEO01000018">
    <property type="protein sequence ID" value="OGE89634.1"/>
    <property type="molecule type" value="Genomic_DNA"/>
</dbReference>
<evidence type="ECO:0000259" key="1">
    <source>
        <dbReference type="Pfam" id="PF01458"/>
    </source>
</evidence>
<evidence type="ECO:0000313" key="3">
    <source>
        <dbReference type="Proteomes" id="UP000178377"/>
    </source>
</evidence>
<dbReference type="AlphaFoldDB" id="A0A1F5PIK4"/>
<dbReference type="PANTHER" id="PTHR43575">
    <property type="entry name" value="PROTEIN ABCI7, CHLOROPLASTIC"/>
    <property type="match status" value="1"/>
</dbReference>
<comment type="caution">
    <text evidence="2">The sequence shown here is derived from an EMBL/GenBank/DDBJ whole genome shotgun (WGS) entry which is preliminary data.</text>
</comment>
<organism evidence="2 3">
    <name type="scientific">Candidatus Doudnabacteria bacterium RIFCSPHIGHO2_01_FULL_50_11</name>
    <dbReference type="NCBI Taxonomy" id="1817828"/>
    <lineage>
        <taxon>Bacteria</taxon>
        <taxon>Candidatus Doudnaibacteriota</taxon>
    </lineage>
</organism>
<feature type="domain" description="SUF system FeS cluster assembly SufBD core" evidence="1">
    <location>
        <begin position="23"/>
        <end position="165"/>
    </location>
</feature>
<gene>
    <name evidence="2" type="ORF">A2722_02165</name>
</gene>
<dbReference type="InterPro" id="IPR055346">
    <property type="entry name" value="Fe-S_cluster_assembly_SufBD"/>
</dbReference>
<protein>
    <recommendedName>
        <fullName evidence="1">SUF system FeS cluster assembly SufBD core domain-containing protein</fullName>
    </recommendedName>
</protein>
<dbReference type="STRING" id="1817828.A2722_02165"/>
<sequence>MRTINLASYSNQSIVYPVVWLGESDESLTVNAVLDQPGSSLKLLGIFFGTQHHLELHTNIVHRAPNTFSRTLIRGVLDGTASANFEGKVIIEKGAKNADGDLKQHTILLSPKARATAIPSLEVLENEVRAGHGATVGKIDEEQLFYIMSRGLSLSEAKRIIIQGFLGSLLQEFPKKETLAITKALRL</sequence>